<dbReference type="EMBL" id="CP021354">
    <property type="protein sequence ID" value="AWK71427.1"/>
    <property type="molecule type" value="Genomic_DNA"/>
</dbReference>
<keyword evidence="2" id="KW-1185">Reference proteome</keyword>
<dbReference type="Proteomes" id="UP000245711">
    <property type="component" value="Chromosome"/>
</dbReference>
<dbReference type="AlphaFoldDB" id="A0A2S2BS17"/>
<gene>
    <name evidence="1" type="ORF">CBI38_07360</name>
</gene>
<evidence type="ECO:0008006" key="3">
    <source>
        <dbReference type="Google" id="ProtNLM"/>
    </source>
</evidence>
<sequence>MNRMENSDDVMAQIGRGQELAIAGDAEGARHLFAEVWGALEASPEGTRDPLHIVTLAHYMADVQTDPAEELRWDLRALEAADALTDDRAQRHDASLQVAAFYPSLHLNVAAAHLALGHVPEARFHLDRAAEESHHLAEDGYGNTIRGAIARLHHRIDEIAPVIPLGNSERCAEHR</sequence>
<protein>
    <recommendedName>
        <fullName evidence="3">Tetratricopeptide repeat protein</fullName>
    </recommendedName>
</protein>
<reference evidence="1 2" key="1">
    <citation type="submission" date="2017-05" db="EMBL/GenBank/DDBJ databases">
        <title>Isolation of Rhodococcus sp. S2-17 biodegrading of BP-3.</title>
        <authorList>
            <person name="Lee Y."/>
            <person name="Kim K.H."/>
            <person name="Chun B.H."/>
            <person name="Jung H.S."/>
            <person name="Jeon C.O."/>
        </authorList>
    </citation>
    <scope>NUCLEOTIDE SEQUENCE [LARGE SCALE GENOMIC DNA]</scope>
    <source>
        <strain evidence="1 2">S2-17</strain>
    </source>
</reference>
<dbReference type="RefSeq" id="WP_109327687.1">
    <property type="nucleotide sequence ID" value="NZ_CP021354.1"/>
</dbReference>
<dbReference type="OrthoDB" id="8450665at2"/>
<evidence type="ECO:0000313" key="1">
    <source>
        <dbReference type="EMBL" id="AWK71427.1"/>
    </source>
</evidence>
<accession>A0A2S2BS17</accession>
<dbReference type="KEGG" id="roz:CBI38_07360"/>
<evidence type="ECO:0000313" key="2">
    <source>
        <dbReference type="Proteomes" id="UP000245711"/>
    </source>
</evidence>
<proteinExistence type="predicted"/>
<organism evidence="1 2">
    <name type="scientific">Rhodococcus oxybenzonivorans</name>
    <dbReference type="NCBI Taxonomy" id="1990687"/>
    <lineage>
        <taxon>Bacteria</taxon>
        <taxon>Bacillati</taxon>
        <taxon>Actinomycetota</taxon>
        <taxon>Actinomycetes</taxon>
        <taxon>Mycobacteriales</taxon>
        <taxon>Nocardiaceae</taxon>
        <taxon>Rhodococcus</taxon>
    </lineage>
</organism>
<name>A0A2S2BS17_9NOCA</name>